<keyword evidence="5 12" id="KW-0633">Potassium transport</keyword>
<dbReference type="InterPro" id="IPR003855">
    <property type="entry name" value="K+_transporter"/>
</dbReference>
<feature type="transmembrane region" description="Helical" evidence="12">
    <location>
        <begin position="379"/>
        <end position="400"/>
    </location>
</feature>
<feature type="domain" description="K+ potassium transporter integral membrane" evidence="13">
    <location>
        <begin position="23"/>
        <end position="477"/>
    </location>
</feature>
<keyword evidence="8 12" id="KW-0630">Potassium</keyword>
<keyword evidence="7 12" id="KW-0769">Symport</keyword>
<dbReference type="RefSeq" id="WP_123236394.1">
    <property type="nucleotide sequence ID" value="NZ_RJVP01000001.1"/>
</dbReference>
<dbReference type="InterPro" id="IPR053951">
    <property type="entry name" value="K_trans_N"/>
</dbReference>
<feature type="transmembrane region" description="Helical" evidence="12">
    <location>
        <begin position="437"/>
        <end position="454"/>
    </location>
</feature>
<dbReference type="PANTHER" id="PTHR30540:SF79">
    <property type="entry name" value="LOW AFFINITY POTASSIUM TRANSPORT SYSTEM PROTEIN KUP"/>
    <property type="match status" value="1"/>
</dbReference>
<feature type="transmembrane region" description="Helical" evidence="12">
    <location>
        <begin position="412"/>
        <end position="431"/>
    </location>
</feature>
<dbReference type="PANTHER" id="PTHR30540">
    <property type="entry name" value="OSMOTIC STRESS POTASSIUM TRANSPORTER"/>
    <property type="match status" value="1"/>
</dbReference>
<evidence type="ECO:0000256" key="10">
    <source>
        <dbReference type="ARBA" id="ARBA00023065"/>
    </source>
</evidence>
<dbReference type="GO" id="GO:0005886">
    <property type="term" value="C:plasma membrane"/>
    <property type="evidence" value="ECO:0007669"/>
    <property type="project" value="UniProtKB-SubCell"/>
</dbReference>
<comment type="subcellular location">
    <subcellularLocation>
        <location evidence="12">Cell membrane</location>
        <topology evidence="12">Multi-pass membrane protein</topology>
    </subcellularLocation>
    <subcellularLocation>
        <location evidence="1">Membrane</location>
        <topology evidence="1">Multi-pass membrane protein</topology>
    </subcellularLocation>
</comment>
<feature type="transmembrane region" description="Helical" evidence="12">
    <location>
        <begin position="61"/>
        <end position="82"/>
    </location>
</feature>
<dbReference type="EMBL" id="RJVP01000001">
    <property type="protein sequence ID" value="ROH88402.1"/>
    <property type="molecule type" value="Genomic_DNA"/>
</dbReference>
<dbReference type="Proteomes" id="UP000275137">
    <property type="component" value="Unassembled WGS sequence"/>
</dbReference>
<keyword evidence="9 12" id="KW-1133">Transmembrane helix</keyword>
<evidence type="ECO:0000256" key="9">
    <source>
        <dbReference type="ARBA" id="ARBA00022989"/>
    </source>
</evidence>
<evidence type="ECO:0000256" key="12">
    <source>
        <dbReference type="HAMAP-Rule" id="MF_01522"/>
    </source>
</evidence>
<keyword evidence="11 12" id="KW-0472">Membrane</keyword>
<dbReference type="AlphaFoldDB" id="A0A3N0V711"/>
<evidence type="ECO:0000256" key="7">
    <source>
        <dbReference type="ARBA" id="ARBA00022847"/>
    </source>
</evidence>
<dbReference type="GO" id="GO:0015293">
    <property type="term" value="F:symporter activity"/>
    <property type="evidence" value="ECO:0007669"/>
    <property type="project" value="UniProtKB-UniRule"/>
</dbReference>
<evidence type="ECO:0000256" key="5">
    <source>
        <dbReference type="ARBA" id="ARBA00022538"/>
    </source>
</evidence>
<feature type="transmembrane region" description="Helical" evidence="12">
    <location>
        <begin position="356"/>
        <end position="373"/>
    </location>
</feature>
<feature type="transmembrane region" description="Helical" evidence="12">
    <location>
        <begin position="21"/>
        <end position="41"/>
    </location>
</feature>
<evidence type="ECO:0000256" key="11">
    <source>
        <dbReference type="ARBA" id="ARBA00023136"/>
    </source>
</evidence>
<feature type="transmembrane region" description="Helical" evidence="12">
    <location>
        <begin position="259"/>
        <end position="280"/>
    </location>
</feature>
<dbReference type="HAMAP" id="MF_01522">
    <property type="entry name" value="Kup"/>
    <property type="match status" value="1"/>
</dbReference>
<keyword evidence="4 12" id="KW-1003">Cell membrane</keyword>
<name>A0A3N0V711_9PROT</name>
<protein>
    <recommendedName>
        <fullName evidence="12">Probable potassium transport system protein Kup</fullName>
    </recommendedName>
</protein>
<evidence type="ECO:0000259" key="14">
    <source>
        <dbReference type="Pfam" id="PF22776"/>
    </source>
</evidence>
<comment type="caution">
    <text evidence="15">The sequence shown here is derived from an EMBL/GenBank/DDBJ whole genome shotgun (WGS) entry which is preliminary data.</text>
</comment>
<evidence type="ECO:0000313" key="15">
    <source>
        <dbReference type="EMBL" id="ROH88402.1"/>
    </source>
</evidence>
<keyword evidence="6 12" id="KW-0812">Transmembrane</keyword>
<keyword evidence="10 12" id="KW-0406">Ion transport</keyword>
<sequence length="636" mass="69269">MESASSSASPESTTQHKTRMTALALTALGVVYGDIGTSPLYTMKEVFAVSPHPVPLTHDNVFGILSLILWALILVVSVKYVAFVMRADNRGEGGIMALLALAMRNLAGDARKQTTILLLGILGACMFYADGMITPAISVLSAVEGLEVAAPALHSMIVPITLLVIFILFWVQSKGTALVGAMFGPIMLVWFSTLAVLGIVNIALEPSVLQALNPYYAYQFFAVSPWVAFVALGSVVLAVTGAEALYADMGHFGRKPIRLAWFGLVLPALVINYFGQGALILHDASTIKNPFYLMAPEWMLFPLIALATLATVIASQAVISGAFSVSRQAQQLGFLPRMQILHTSENQQGQIYMPRINWILMIGVMALVLGFGSSGDLAAAYGIAVTGDMVITTLLAGVVFHGVWGWSLWRTGVLVAMFLVIDLALFGANVLKIPDGGWVPILIGAVILTLMATWKQGRDLLLSRLRSESMALEPFIEAMGKYPPTRVPGNAIFMTPDASGVPHAMLHNLKHNKVLHERVILLTVKTGDIPYIAEDNRIEVEALEHGFWRITMHYGFKDDLDIPRDLELSSQHGLELESMDTSYFIGKETLFARRASAMAYWREKLFVGLFRNADSATNHFKLPPNRVVELGAQVTL</sequence>
<feature type="transmembrane region" description="Helical" evidence="12">
    <location>
        <begin position="178"/>
        <end position="204"/>
    </location>
</feature>
<dbReference type="InterPro" id="IPR053952">
    <property type="entry name" value="K_trans_C"/>
</dbReference>
<comment type="catalytic activity">
    <reaction evidence="12">
        <text>K(+)(in) + H(+)(in) = K(+)(out) + H(+)(out)</text>
        <dbReference type="Rhea" id="RHEA:28490"/>
        <dbReference type="ChEBI" id="CHEBI:15378"/>
        <dbReference type="ChEBI" id="CHEBI:29103"/>
    </reaction>
</comment>
<proteinExistence type="inferred from homology"/>
<keyword evidence="16" id="KW-1185">Reference proteome</keyword>
<feature type="transmembrane region" description="Helical" evidence="12">
    <location>
        <begin position="216"/>
        <end position="239"/>
    </location>
</feature>
<feature type="transmembrane region" description="Helical" evidence="12">
    <location>
        <begin position="300"/>
        <end position="325"/>
    </location>
</feature>
<feature type="domain" description="K+ potassium transporter C-terminal" evidence="14">
    <location>
        <begin position="488"/>
        <end position="636"/>
    </location>
</feature>
<evidence type="ECO:0000313" key="16">
    <source>
        <dbReference type="Proteomes" id="UP000275137"/>
    </source>
</evidence>
<gene>
    <name evidence="12" type="primary">kup</name>
    <name evidence="15" type="ORF">ED236_02815</name>
</gene>
<evidence type="ECO:0000256" key="2">
    <source>
        <dbReference type="ARBA" id="ARBA00007019"/>
    </source>
</evidence>
<reference evidence="15 16" key="1">
    <citation type="submission" date="2018-10" db="EMBL/GenBank/DDBJ databases">
        <authorList>
            <person name="Chen W.-M."/>
        </authorList>
    </citation>
    <scope>NUCLEOTIDE SEQUENCE [LARGE SCALE GENOMIC DNA]</scope>
    <source>
        <strain evidence="15 16">H-5</strain>
    </source>
</reference>
<evidence type="ECO:0000256" key="1">
    <source>
        <dbReference type="ARBA" id="ARBA00004141"/>
    </source>
</evidence>
<evidence type="ECO:0000259" key="13">
    <source>
        <dbReference type="Pfam" id="PF02705"/>
    </source>
</evidence>
<accession>A0A3N0V711</accession>
<evidence type="ECO:0000256" key="6">
    <source>
        <dbReference type="ARBA" id="ARBA00022692"/>
    </source>
</evidence>
<dbReference type="InterPro" id="IPR023051">
    <property type="entry name" value="Kup"/>
</dbReference>
<comment type="similarity">
    <text evidence="2 12">Belongs to the HAK/KUP transporter (TC 2.A.72) family.</text>
</comment>
<feature type="transmembrane region" description="Helical" evidence="12">
    <location>
        <begin position="152"/>
        <end position="171"/>
    </location>
</feature>
<evidence type="ECO:0000256" key="4">
    <source>
        <dbReference type="ARBA" id="ARBA00022475"/>
    </source>
</evidence>
<feature type="transmembrane region" description="Helical" evidence="12">
    <location>
        <begin position="116"/>
        <end position="140"/>
    </location>
</feature>
<comment type="function">
    <text evidence="12">Transport of potassium into the cell. Likely operates as a K(+):H(+) symporter.</text>
</comment>
<organism evidence="15 16">
    <name type="scientific">Pseudomethylobacillus aquaticus</name>
    <dbReference type="NCBI Taxonomy" id="2676064"/>
    <lineage>
        <taxon>Bacteria</taxon>
        <taxon>Pseudomonadati</taxon>
        <taxon>Pseudomonadota</taxon>
        <taxon>Betaproteobacteria</taxon>
        <taxon>Nitrosomonadales</taxon>
        <taxon>Methylophilaceae</taxon>
        <taxon>Pseudomethylobacillus</taxon>
    </lineage>
</organism>
<dbReference type="GO" id="GO:0015079">
    <property type="term" value="F:potassium ion transmembrane transporter activity"/>
    <property type="evidence" value="ECO:0007669"/>
    <property type="project" value="UniProtKB-UniRule"/>
</dbReference>
<keyword evidence="3 12" id="KW-0813">Transport</keyword>
<dbReference type="Pfam" id="PF02705">
    <property type="entry name" value="K_trans"/>
    <property type="match status" value="1"/>
</dbReference>
<dbReference type="Pfam" id="PF22776">
    <property type="entry name" value="K_trans_C"/>
    <property type="match status" value="1"/>
</dbReference>
<evidence type="ECO:0000256" key="8">
    <source>
        <dbReference type="ARBA" id="ARBA00022958"/>
    </source>
</evidence>
<evidence type="ECO:0000256" key="3">
    <source>
        <dbReference type="ARBA" id="ARBA00022448"/>
    </source>
</evidence>